<feature type="compositionally biased region" description="Polar residues" evidence="2">
    <location>
        <begin position="48"/>
        <end position="62"/>
    </location>
</feature>
<dbReference type="EMBL" id="JALLPJ020000054">
    <property type="protein sequence ID" value="KAL3804102.1"/>
    <property type="molecule type" value="Genomic_DNA"/>
</dbReference>
<feature type="compositionally biased region" description="Polar residues" evidence="2">
    <location>
        <begin position="7"/>
        <end position="26"/>
    </location>
</feature>
<evidence type="ECO:0000313" key="4">
    <source>
        <dbReference type="Proteomes" id="UP001530400"/>
    </source>
</evidence>
<dbReference type="Gene3D" id="1.20.120.330">
    <property type="entry name" value="Nucleotidyltransferases domain 2"/>
    <property type="match status" value="1"/>
</dbReference>
<accession>A0ABD3QUA8</accession>
<sequence>MAEPHSQVLTSQRPASPTELSYTQLVKLTPSHHNRGGFRQGQGPAVNASRTNLPSSMSNGIGRNSVDPALTAAAVSRVVDDRQIFANSPFHSSKEPHKLNTDPSCPAMTPYPYPHPPHIHNTQNLQQSSIDRVASLAQKLHSQAIHSQSKQNDIQQFITMLQGMQHTVSRTADEQQRNRKSQALNLLLNMFERLLDERNELIVENTNQNEVDRLKERVGQLEEDNKRLHTLCNERDDKLIQLHRELQQLGNENDELKKNLSRAQNDCNEERKRAQEAELIASESESVRDGLFASYGQLTEANVELESLNRDLDAEKQALSRDLEYCKEEVSQLETQCNILYEQLKDKDLEVAESEKKLDEMHTQIASHLQSLELANTERHRLQNELHSSQRNATSISHQLFEIREQYTKLRKESDASRRNQQSDESENSNLKVQLQEEQLKRKDLEVQMSKFQSREIAAQDQLRKLARANAELKTKVNEMSARLENRVSGREKASDACSVMSDLSMQRNNFGQGGAPSLLDYVKPDSI</sequence>
<keyword evidence="1" id="KW-0175">Coiled coil</keyword>
<name>A0ABD3QUA8_9STRA</name>
<organism evidence="3 4">
    <name type="scientific">Cyclotella atomus</name>
    <dbReference type="NCBI Taxonomy" id="382360"/>
    <lineage>
        <taxon>Eukaryota</taxon>
        <taxon>Sar</taxon>
        <taxon>Stramenopiles</taxon>
        <taxon>Ochrophyta</taxon>
        <taxon>Bacillariophyta</taxon>
        <taxon>Coscinodiscophyceae</taxon>
        <taxon>Thalassiosirophycidae</taxon>
        <taxon>Stephanodiscales</taxon>
        <taxon>Stephanodiscaceae</taxon>
        <taxon>Cyclotella</taxon>
    </lineage>
</organism>
<proteinExistence type="predicted"/>
<keyword evidence="4" id="KW-1185">Reference proteome</keyword>
<comment type="caution">
    <text evidence="3">The sequence shown here is derived from an EMBL/GenBank/DDBJ whole genome shotgun (WGS) entry which is preliminary data.</text>
</comment>
<feature type="coiled-coil region" evidence="1">
    <location>
        <begin position="204"/>
        <end position="392"/>
    </location>
</feature>
<gene>
    <name evidence="3" type="ORF">ACHAWO_007161</name>
</gene>
<protein>
    <submittedName>
        <fullName evidence="3">Uncharacterized protein</fullName>
    </submittedName>
</protein>
<dbReference type="Proteomes" id="UP001530400">
    <property type="component" value="Unassembled WGS sequence"/>
</dbReference>
<reference evidence="3 4" key="1">
    <citation type="submission" date="2024-10" db="EMBL/GenBank/DDBJ databases">
        <title>Updated reference genomes for cyclostephanoid diatoms.</title>
        <authorList>
            <person name="Roberts W.R."/>
            <person name="Alverson A.J."/>
        </authorList>
    </citation>
    <scope>NUCLEOTIDE SEQUENCE [LARGE SCALE GENOMIC DNA]</scope>
    <source>
        <strain evidence="3 4">AJA010-31</strain>
    </source>
</reference>
<evidence type="ECO:0000256" key="1">
    <source>
        <dbReference type="SAM" id="Coils"/>
    </source>
</evidence>
<feature type="region of interest" description="Disordered" evidence="2">
    <location>
        <begin position="411"/>
        <end position="435"/>
    </location>
</feature>
<dbReference type="AlphaFoldDB" id="A0ABD3QUA8"/>
<evidence type="ECO:0000313" key="3">
    <source>
        <dbReference type="EMBL" id="KAL3804102.1"/>
    </source>
</evidence>
<feature type="compositionally biased region" description="Basic and acidic residues" evidence="2">
    <location>
        <begin position="411"/>
        <end position="422"/>
    </location>
</feature>
<feature type="region of interest" description="Disordered" evidence="2">
    <location>
        <begin position="1"/>
        <end position="64"/>
    </location>
</feature>
<evidence type="ECO:0000256" key="2">
    <source>
        <dbReference type="SAM" id="MobiDB-lite"/>
    </source>
</evidence>